<gene>
    <name evidence="9" type="ORF">METZ01_LOCUS162040</name>
</gene>
<dbReference type="SUPFAM" id="SSF51246">
    <property type="entry name" value="Rudiment single hybrid motif"/>
    <property type="match status" value="1"/>
</dbReference>
<protein>
    <recommendedName>
        <fullName evidence="10">Urea carboxylase</fullName>
    </recommendedName>
</protein>
<keyword evidence="5" id="KW-0092">Biotin</keyword>
<feature type="domain" description="Biotin carboxylation" evidence="8">
    <location>
        <begin position="1"/>
        <end position="426"/>
    </location>
</feature>
<evidence type="ECO:0000313" key="9">
    <source>
        <dbReference type="EMBL" id="SVB09186.1"/>
    </source>
</evidence>
<evidence type="ECO:0000256" key="3">
    <source>
        <dbReference type="ARBA" id="ARBA00022801"/>
    </source>
</evidence>
<name>A0A382B5W0_9ZZZZ</name>
<dbReference type="InterPro" id="IPR011761">
    <property type="entry name" value="ATP-grasp"/>
</dbReference>
<dbReference type="InterPro" id="IPR005481">
    <property type="entry name" value="BC-like_N"/>
</dbReference>
<dbReference type="GO" id="GO:0016874">
    <property type="term" value="F:ligase activity"/>
    <property type="evidence" value="ECO:0007669"/>
    <property type="project" value="UniProtKB-KW"/>
</dbReference>
<keyword evidence="3" id="KW-0378">Hydrolase</keyword>
<dbReference type="GO" id="GO:0005524">
    <property type="term" value="F:ATP binding"/>
    <property type="evidence" value="ECO:0007669"/>
    <property type="project" value="UniProtKB-KW"/>
</dbReference>
<dbReference type="AlphaFoldDB" id="A0A382B5W0"/>
<dbReference type="InterPro" id="IPR003833">
    <property type="entry name" value="CT_C_D"/>
</dbReference>
<dbReference type="Pfam" id="PF02682">
    <property type="entry name" value="CT_C_D"/>
    <property type="match status" value="1"/>
</dbReference>
<organism evidence="9">
    <name type="scientific">marine metagenome</name>
    <dbReference type="NCBI Taxonomy" id="408172"/>
    <lineage>
        <taxon>unclassified sequences</taxon>
        <taxon>metagenomes</taxon>
        <taxon>ecological metagenomes</taxon>
    </lineage>
</organism>
<dbReference type="PROSITE" id="PS50979">
    <property type="entry name" value="BC"/>
    <property type="match status" value="1"/>
</dbReference>
<keyword evidence="4" id="KW-0067">ATP-binding</keyword>
<evidence type="ECO:0000259" key="7">
    <source>
        <dbReference type="PROSITE" id="PS50975"/>
    </source>
</evidence>
<dbReference type="PANTHER" id="PTHR18866:SF127">
    <property type="match status" value="1"/>
</dbReference>
<evidence type="ECO:0008006" key="10">
    <source>
        <dbReference type="Google" id="ProtNLM"/>
    </source>
</evidence>
<dbReference type="InterPro" id="IPR011764">
    <property type="entry name" value="Biotin_carboxylation_dom"/>
</dbReference>
<dbReference type="PROSITE" id="PS50975">
    <property type="entry name" value="ATP_GRASP"/>
    <property type="match status" value="1"/>
</dbReference>
<dbReference type="GO" id="GO:0016787">
    <property type="term" value="F:hydrolase activity"/>
    <property type="evidence" value="ECO:0007669"/>
    <property type="project" value="UniProtKB-KW"/>
</dbReference>
<accession>A0A382B5W0</accession>
<reference evidence="9" key="1">
    <citation type="submission" date="2018-05" db="EMBL/GenBank/DDBJ databases">
        <authorList>
            <person name="Lanie J.A."/>
            <person name="Ng W.-L."/>
            <person name="Kazmierczak K.M."/>
            <person name="Andrzejewski T.M."/>
            <person name="Davidsen T.M."/>
            <person name="Wayne K.J."/>
            <person name="Tettelin H."/>
            <person name="Glass J.I."/>
            <person name="Rusch D."/>
            <person name="Podicherti R."/>
            <person name="Tsui H.-C.T."/>
            <person name="Winkler M.E."/>
        </authorList>
    </citation>
    <scope>NUCLEOTIDE SEQUENCE</scope>
</reference>
<feature type="domain" description="ATP-grasp" evidence="7">
    <location>
        <begin position="97"/>
        <end position="295"/>
    </location>
</feature>
<dbReference type="SUPFAM" id="SSF160467">
    <property type="entry name" value="PH0987 N-terminal domain-like"/>
    <property type="match status" value="1"/>
</dbReference>
<dbReference type="Pfam" id="PF00289">
    <property type="entry name" value="Biotin_carb_N"/>
    <property type="match status" value="1"/>
</dbReference>
<evidence type="ECO:0000256" key="5">
    <source>
        <dbReference type="ARBA" id="ARBA00023267"/>
    </source>
</evidence>
<evidence type="ECO:0000256" key="4">
    <source>
        <dbReference type="ARBA" id="ARBA00022840"/>
    </source>
</evidence>
<dbReference type="InterPro" id="IPR029000">
    <property type="entry name" value="Cyclophilin-like_dom_sf"/>
</dbReference>
<evidence type="ECO:0000256" key="1">
    <source>
        <dbReference type="ARBA" id="ARBA00022598"/>
    </source>
</evidence>
<sequence>LNIHSIAVYSDIDKNSKHVRLANEAIHIGPSKAKESYLSTKNILDAALKTNADAIHPGYGFLAENDQFAKKIIDSGIVWIGPTPETIISMGNKETARALAAESGVPICPGINQNELEEEGLEEKCKTIGFPILVKASAGGGGIGMQIAKDYNQLKEVIEKTKNLAGKAFGNSDIFLEKYIANARHIEIQIFGYGEKKAIHLYERDCSLQRRFQKIIEESPAPNIERETINQMSECAVNFASNQKYEGAGTVEFVYDVDNKKFYFLEMNTRIQVEHPVTEQITGLDLVEMQIKFALKINDYTMQQDKILRSGHAIECRLYAEDPSKNFLPSPGKISKLSIPKLTSNDRLDIGVDEGDEISFYYDPMIAKVITRGENRNDSINNMIQLLNEIEIEGISSNKSFLLTVLENKLFLEANFNTKFIENNLDFLLQKKEKIKSLKVDKEATEKLRKEKANIPPPQATPTIKKKSNQKEETSAIPVPPIIGEIYDKPKFLPGGDKYMLIEFGNVMDLELNFTAQNLAQAIQDHKVTGVYETAPCFASMLVHYEPEEIKFNDLKNEMKSLIDSLGPTDDIEINSRIFSFPTVYLDKWTQECIEDYSNKIVKKKSDPELITEVNNLESTDQFVRVHSGTEYWVAAIGFWPGLPFMMALDPRCKLTVPKYNPPRTWTPKGTVGMGGSSTSIYPDRLPGGYQIFGIIPVPIWDTKKSFPVFENNICLFKPGDRVKFVP</sequence>
<dbReference type="EMBL" id="UINC01028351">
    <property type="protein sequence ID" value="SVB09186.1"/>
    <property type="molecule type" value="Genomic_DNA"/>
</dbReference>
<dbReference type="Pfam" id="PF02786">
    <property type="entry name" value="CPSase_L_D2"/>
    <property type="match status" value="1"/>
</dbReference>
<feature type="non-terminal residue" evidence="9">
    <location>
        <position position="1"/>
    </location>
</feature>
<dbReference type="SUPFAM" id="SSF50891">
    <property type="entry name" value="Cyclophilin-like"/>
    <property type="match status" value="1"/>
</dbReference>
<dbReference type="InterPro" id="IPR016185">
    <property type="entry name" value="PreATP-grasp_dom_sf"/>
</dbReference>
<dbReference type="SUPFAM" id="SSF52440">
    <property type="entry name" value="PreATP-grasp domain"/>
    <property type="match status" value="1"/>
</dbReference>
<dbReference type="InterPro" id="IPR050856">
    <property type="entry name" value="Biotin_carboxylase_complex"/>
</dbReference>
<dbReference type="SMART" id="SM00796">
    <property type="entry name" value="AHS1"/>
    <property type="match status" value="1"/>
</dbReference>
<evidence type="ECO:0000259" key="8">
    <source>
        <dbReference type="PROSITE" id="PS50979"/>
    </source>
</evidence>
<dbReference type="Gene3D" id="2.40.100.10">
    <property type="entry name" value="Cyclophilin-like"/>
    <property type="match status" value="1"/>
</dbReference>
<dbReference type="InterPro" id="IPR005479">
    <property type="entry name" value="CPAse_ATP-bd"/>
</dbReference>
<keyword evidence="2" id="KW-0547">Nucleotide-binding</keyword>
<dbReference type="Gene3D" id="3.30.470.20">
    <property type="entry name" value="ATP-grasp fold, B domain"/>
    <property type="match status" value="1"/>
</dbReference>
<dbReference type="PROSITE" id="PS00866">
    <property type="entry name" value="CPSASE_1"/>
    <property type="match status" value="1"/>
</dbReference>
<dbReference type="PROSITE" id="PS00867">
    <property type="entry name" value="CPSASE_2"/>
    <property type="match status" value="1"/>
</dbReference>
<proteinExistence type="predicted"/>
<feature type="non-terminal residue" evidence="9">
    <location>
        <position position="727"/>
    </location>
</feature>
<dbReference type="InterPro" id="IPR011054">
    <property type="entry name" value="Rudment_hybrid_motif"/>
</dbReference>
<dbReference type="InterPro" id="IPR005482">
    <property type="entry name" value="Biotin_COase_C"/>
</dbReference>
<dbReference type="PANTHER" id="PTHR18866">
    <property type="entry name" value="CARBOXYLASE:PYRUVATE/ACETYL-COA/PROPIONYL-COA CARBOXYLASE"/>
    <property type="match status" value="1"/>
</dbReference>
<dbReference type="GO" id="GO:0046872">
    <property type="term" value="F:metal ion binding"/>
    <property type="evidence" value="ECO:0007669"/>
    <property type="project" value="InterPro"/>
</dbReference>
<evidence type="ECO:0000256" key="2">
    <source>
        <dbReference type="ARBA" id="ARBA00022741"/>
    </source>
</evidence>
<evidence type="ECO:0000256" key="6">
    <source>
        <dbReference type="SAM" id="MobiDB-lite"/>
    </source>
</evidence>
<keyword evidence="1" id="KW-0436">Ligase</keyword>
<dbReference type="SUPFAM" id="SSF56059">
    <property type="entry name" value="Glutathione synthetase ATP-binding domain-like"/>
    <property type="match status" value="1"/>
</dbReference>
<dbReference type="Gene3D" id="3.30.1360.40">
    <property type="match status" value="1"/>
</dbReference>
<dbReference type="Pfam" id="PF02785">
    <property type="entry name" value="Biotin_carb_C"/>
    <property type="match status" value="1"/>
</dbReference>
<dbReference type="SMART" id="SM00878">
    <property type="entry name" value="Biotin_carb_C"/>
    <property type="match status" value="1"/>
</dbReference>
<feature type="region of interest" description="Disordered" evidence="6">
    <location>
        <begin position="454"/>
        <end position="473"/>
    </location>
</feature>